<feature type="transmembrane region" description="Helical" evidence="1">
    <location>
        <begin position="44"/>
        <end position="64"/>
    </location>
</feature>
<evidence type="ECO:0000313" key="2">
    <source>
        <dbReference type="EMBL" id="WQD37291.1"/>
    </source>
</evidence>
<keyword evidence="1" id="KW-1133">Transmembrane helix</keyword>
<accession>A0ABZ0W2F6</accession>
<evidence type="ECO:0000256" key="1">
    <source>
        <dbReference type="SAM" id="Phobius"/>
    </source>
</evidence>
<proteinExistence type="predicted"/>
<dbReference type="RefSeq" id="WP_114792318.1">
    <property type="nucleotide sequence ID" value="NZ_CP139960.1"/>
</dbReference>
<keyword evidence="1" id="KW-0472">Membrane</keyword>
<keyword evidence="1" id="KW-0812">Transmembrane</keyword>
<dbReference type="Proteomes" id="UP001325680">
    <property type="component" value="Chromosome"/>
</dbReference>
<keyword evidence="3" id="KW-1185">Reference proteome</keyword>
<name>A0ABZ0W2F6_9BACT</name>
<reference evidence="2 3" key="1">
    <citation type="submission" date="2023-12" db="EMBL/GenBank/DDBJ databases">
        <title>Genome sequencing and assembly of bacterial species from a model synthetic community.</title>
        <authorList>
            <person name="Hogle S.L."/>
        </authorList>
    </citation>
    <scope>NUCLEOTIDE SEQUENCE [LARGE SCALE GENOMIC DNA]</scope>
    <source>
        <strain evidence="2 3">HAMBI_3031</strain>
    </source>
</reference>
<gene>
    <name evidence="2" type="ORF">U0035_16600</name>
</gene>
<evidence type="ECO:0000313" key="3">
    <source>
        <dbReference type="Proteomes" id="UP001325680"/>
    </source>
</evidence>
<feature type="transmembrane region" description="Helical" evidence="1">
    <location>
        <begin position="70"/>
        <end position="91"/>
    </location>
</feature>
<protein>
    <submittedName>
        <fullName evidence="2">Uncharacterized protein</fullName>
    </submittedName>
</protein>
<dbReference type="EMBL" id="CP139960">
    <property type="protein sequence ID" value="WQD37291.1"/>
    <property type="molecule type" value="Genomic_DNA"/>
</dbReference>
<organism evidence="2 3">
    <name type="scientific">Niabella yanshanensis</name>
    <dbReference type="NCBI Taxonomy" id="577386"/>
    <lineage>
        <taxon>Bacteria</taxon>
        <taxon>Pseudomonadati</taxon>
        <taxon>Bacteroidota</taxon>
        <taxon>Chitinophagia</taxon>
        <taxon>Chitinophagales</taxon>
        <taxon>Chitinophagaceae</taxon>
        <taxon>Niabella</taxon>
    </lineage>
</organism>
<sequence>MTTSNNHSLTNTIPASLKSQLPIFQVIGDKLPAAVKTPEAKKTFSALIFWVLMIGGVIAFVKYLPLLLEYAQKSVLFVLFGIVFIVLLMLAPRIISVLHRLGTVLLFKSEKAIIRNNPIESLQLLSREAKDTLKRVKEKIANVDGVRIDMIQSGVTAQNSAQEKYTLAKRFTTEAGNLETKGKEAEQAQDREKANALNRDAKETRTKAFLLGKEGEAEEQNARSYAQYANQFAKVLEVLKDNESAARIYVSTLDSSISIINKKMEATSKMKNATDGLAEVFNIKDGWVFQEAMGAATSAISQNIAAIRSNLEFLDQNNSVTVGGTPSQEELTAFIQKVDQRNLTKLNVNEVGQSYHELTNEEKVDKGFSLLD</sequence>